<name>E6XM35_SHEP2</name>
<keyword evidence="9" id="KW-0961">Cell wall biogenesis/degradation</keyword>
<keyword evidence="4" id="KW-0479">Metal-binding</keyword>
<dbReference type="InterPro" id="IPR009045">
    <property type="entry name" value="Zn_M74/Hedgehog-like"/>
</dbReference>
<dbReference type="EMBL" id="CP002457">
    <property type="protein sequence ID" value="ADV54553.1"/>
    <property type="molecule type" value="Genomic_DNA"/>
</dbReference>
<dbReference type="Gene3D" id="3.30.1380.10">
    <property type="match status" value="1"/>
</dbReference>
<evidence type="ECO:0000256" key="9">
    <source>
        <dbReference type="ARBA" id="ARBA00023316"/>
    </source>
</evidence>
<gene>
    <name evidence="12" type="ordered locus">Sput200_2098</name>
</gene>
<evidence type="ECO:0000256" key="10">
    <source>
        <dbReference type="ARBA" id="ARBA00093448"/>
    </source>
</evidence>
<accession>E6XM35</accession>
<keyword evidence="5" id="KW-0732">Signal</keyword>
<evidence type="ECO:0000313" key="12">
    <source>
        <dbReference type="EMBL" id="ADV54553.1"/>
    </source>
</evidence>
<keyword evidence="7" id="KW-0862">Zinc</keyword>
<sequence>MCKNRTNGDHVTLICPARRQLLLGLGGVALYSLLPSKAAASRSTKGIRELSLYNRHTGERNDGSYWVDGHYQSEVLADFSQLLRDHRQNIAAPMDKRLFDLLYSLKTTLNVDDEIHVISGYRSPKTNGMLANNSGGVAKKSYHMQGMAMDIAIPSVNLKTLRDAALSLKLGGVGYYPKSGFVHVDCGPVRRW</sequence>
<dbReference type="AlphaFoldDB" id="E6XM35"/>
<comment type="cofactor">
    <cofactor evidence="1">
        <name>Zn(2+)</name>
        <dbReference type="ChEBI" id="CHEBI:29105"/>
    </cofactor>
</comment>
<dbReference type="Proteomes" id="UP000008209">
    <property type="component" value="Chromosome"/>
</dbReference>
<keyword evidence="3" id="KW-0645">Protease</keyword>
<dbReference type="GO" id="GO:0006508">
    <property type="term" value="P:proteolysis"/>
    <property type="evidence" value="ECO:0007669"/>
    <property type="project" value="UniProtKB-KW"/>
</dbReference>
<keyword evidence="6" id="KW-0378">Hydrolase</keyword>
<dbReference type="Pfam" id="PF05951">
    <property type="entry name" value="Peptidase_M15_2"/>
    <property type="match status" value="1"/>
</dbReference>
<keyword evidence="8" id="KW-0482">Metalloprotease</keyword>
<protein>
    <recommendedName>
        <fullName evidence="11">Murein endopeptidase K</fullName>
    </recommendedName>
</protein>
<evidence type="ECO:0000256" key="1">
    <source>
        <dbReference type="ARBA" id="ARBA00001947"/>
    </source>
</evidence>
<evidence type="ECO:0000256" key="5">
    <source>
        <dbReference type="ARBA" id="ARBA00022729"/>
    </source>
</evidence>
<dbReference type="GO" id="GO:0008237">
    <property type="term" value="F:metallopeptidase activity"/>
    <property type="evidence" value="ECO:0007669"/>
    <property type="project" value="UniProtKB-KW"/>
</dbReference>
<evidence type="ECO:0000313" key="13">
    <source>
        <dbReference type="Proteomes" id="UP000008209"/>
    </source>
</evidence>
<evidence type="ECO:0000256" key="3">
    <source>
        <dbReference type="ARBA" id="ARBA00022670"/>
    </source>
</evidence>
<evidence type="ECO:0000256" key="2">
    <source>
        <dbReference type="ARBA" id="ARBA00004776"/>
    </source>
</evidence>
<proteinExistence type="inferred from homology"/>
<dbReference type="CDD" id="cd14844">
    <property type="entry name" value="Zn-DD-carboxypeptidase_like"/>
    <property type="match status" value="1"/>
</dbReference>
<dbReference type="HOGENOM" id="CLU_080400_1_2_6"/>
<dbReference type="SUPFAM" id="SSF55166">
    <property type="entry name" value="Hedgehog/DD-peptidase"/>
    <property type="match status" value="1"/>
</dbReference>
<dbReference type="PANTHER" id="PTHR37425:SF1">
    <property type="entry name" value="OUTER MEMBRANE PROTEIN"/>
    <property type="match status" value="1"/>
</dbReference>
<evidence type="ECO:0000256" key="6">
    <source>
        <dbReference type="ARBA" id="ARBA00022801"/>
    </source>
</evidence>
<evidence type="ECO:0000256" key="11">
    <source>
        <dbReference type="ARBA" id="ARBA00093666"/>
    </source>
</evidence>
<reference evidence="12 13" key="1">
    <citation type="submission" date="2011-01" db="EMBL/GenBank/DDBJ databases">
        <title>Complete sequence of Shewanella putrefaciens 200.</title>
        <authorList>
            <consortium name="US DOE Joint Genome Institute"/>
            <person name="Lucas S."/>
            <person name="Copeland A."/>
            <person name="Lapidus A."/>
            <person name="Cheng J.-F."/>
            <person name="Bruce D."/>
            <person name="Goodwin L."/>
            <person name="Pitluck S."/>
            <person name="Munk A.C."/>
            <person name="Detter J.C."/>
            <person name="Han C."/>
            <person name="Tapia R."/>
            <person name="Land M."/>
            <person name="Hauser L."/>
            <person name="Chang Y.-J."/>
            <person name="Jeffries C."/>
            <person name="Kyrpides N."/>
            <person name="Ivanova N."/>
            <person name="Mikhailova N."/>
            <person name="Kolker E."/>
            <person name="Lawrence C."/>
            <person name="McCue L.A."/>
            <person name="DiChristina T."/>
            <person name="Nealson K."/>
            <person name="Fredrickson J.K."/>
            <person name="Woyke T."/>
        </authorList>
    </citation>
    <scope>NUCLEOTIDE SEQUENCE [LARGE SCALE GENOMIC DNA]</scope>
    <source>
        <strain evidence="12 13">200</strain>
    </source>
</reference>
<comment type="pathway">
    <text evidence="2">Cell wall biogenesis; cell wall polysaccharide biosynthesis.</text>
</comment>
<organism evidence="12 13">
    <name type="scientific">Shewanella putrefaciens (strain 200)</name>
    <dbReference type="NCBI Taxonomy" id="399804"/>
    <lineage>
        <taxon>Bacteria</taxon>
        <taxon>Pseudomonadati</taxon>
        <taxon>Pseudomonadota</taxon>
        <taxon>Gammaproteobacteria</taxon>
        <taxon>Alteromonadales</taxon>
        <taxon>Shewanellaceae</taxon>
        <taxon>Shewanella</taxon>
    </lineage>
</organism>
<dbReference type="KEGG" id="shp:Sput200_2098"/>
<dbReference type="PATRIC" id="fig|399804.5.peg.2164"/>
<evidence type="ECO:0000256" key="4">
    <source>
        <dbReference type="ARBA" id="ARBA00022723"/>
    </source>
</evidence>
<dbReference type="InterPro" id="IPR010275">
    <property type="entry name" value="MepK"/>
</dbReference>
<evidence type="ECO:0000256" key="8">
    <source>
        <dbReference type="ARBA" id="ARBA00023049"/>
    </source>
</evidence>
<dbReference type="GO" id="GO:0046872">
    <property type="term" value="F:metal ion binding"/>
    <property type="evidence" value="ECO:0007669"/>
    <property type="project" value="UniProtKB-KW"/>
</dbReference>
<evidence type="ECO:0000256" key="7">
    <source>
        <dbReference type="ARBA" id="ARBA00022833"/>
    </source>
</evidence>
<dbReference type="GO" id="GO:0071555">
    <property type="term" value="P:cell wall organization"/>
    <property type="evidence" value="ECO:0007669"/>
    <property type="project" value="UniProtKB-KW"/>
</dbReference>
<dbReference type="PANTHER" id="PTHR37425">
    <property type="match status" value="1"/>
</dbReference>
<comment type="similarity">
    <text evidence="10">Belongs to the peptidase M15 family.</text>
</comment>